<sequence>MSENSSDSESSCGWTIINHEGSDIETLHPDHGDANADLTLEHRDAFVEELEPANPERQPDLYSNETSASTVEIFLQASEETHLASEDVPPSSISMAASTLPDEEFCHQKETVLAADSRGEVTSDDSDIVTLETPRVEEIGPLDEMADTGDINMSSSSSSQYTFSKPDAVYAPQHSANETSNDEASDDSGPILRHRRSKKLSTSESGDKDDTEYSTPPDPGTVARQGRGLNKCVILALVIAISMGFGHFYGTLQILERQEHVEKINEHELSDVKEDLVHCQKDQIATVEEQIETNDLENIKTEEETEVLAMENQYLRTSLKKGEDAFSLLQEELRKLREQIRNLEEKGDGDLIKSENQKLRTYLKEERKKLRSFLTQKETLLVEAQSLRKELDNERKITKSLKLELEEISNRRSPDTSQDTVESSQEIEHMRERLFDLENKLNFEQQRSDLWERLYIEAKEQNEKREGGNPQGSQEKEQSKTKGKKENFFNSVKDTFDAMKNSTKAFVRHHKEKIKQAKEAVKENLKKFSDSVKTTFRQFKDSTKNMFDKNRKKYAEKRREETKEAHTVWREYSRGSEDAYEKKSNQKEYDNLKYDNSDIDDETAWKSNYGKKTTSEQCTSKKGCSGVFECAHQESSILFNKVLDPVRMEDFNQLIQTYVQEQVDNFRHWNELHQFIDGFFQNGLFIHDQMLFTDFVNDVEDYLGDMKEYTSDNAGIFEDLDEFVYGHFFGNAYAAPYGPRKLDKIPPRKHPETPRNRKEQKNQRNHYRREGYPDPCLLTVNKPRCPPVQPLCVPVPDLTVACCLQFGFENFCRYDFNKSKVCLVSENLHAAAPLNI</sequence>
<proteinExistence type="predicted"/>
<evidence type="ECO:0000256" key="4">
    <source>
        <dbReference type="SAM" id="Phobius"/>
    </source>
</evidence>
<organism evidence="5 6">
    <name type="scientific">Leptobrachium leishanense</name>
    <name type="common">Leishan spiny toad</name>
    <dbReference type="NCBI Taxonomy" id="445787"/>
    <lineage>
        <taxon>Eukaryota</taxon>
        <taxon>Metazoa</taxon>
        <taxon>Chordata</taxon>
        <taxon>Craniata</taxon>
        <taxon>Vertebrata</taxon>
        <taxon>Euteleostomi</taxon>
        <taxon>Amphibia</taxon>
        <taxon>Batrachia</taxon>
        <taxon>Anura</taxon>
        <taxon>Pelobatoidea</taxon>
        <taxon>Megophryidae</taxon>
        <taxon>Leptobrachium</taxon>
    </lineage>
</organism>
<dbReference type="GO" id="GO:0016020">
    <property type="term" value="C:membrane"/>
    <property type="evidence" value="ECO:0007669"/>
    <property type="project" value="TreeGrafter"/>
</dbReference>
<keyword evidence="4" id="KW-0472">Membrane</keyword>
<dbReference type="InterPro" id="IPR051990">
    <property type="entry name" value="CCPG1/PBIP1"/>
</dbReference>
<reference evidence="5" key="1">
    <citation type="submission" date="2025-08" db="UniProtKB">
        <authorList>
            <consortium name="Ensembl"/>
        </authorList>
    </citation>
    <scope>IDENTIFICATION</scope>
</reference>
<feature type="compositionally biased region" description="Basic and acidic residues" evidence="3">
    <location>
        <begin position="474"/>
        <end position="487"/>
    </location>
</feature>
<dbReference type="AlphaFoldDB" id="A0A8C5M6T0"/>
<keyword evidence="1 2" id="KW-0175">Coiled coil</keyword>
<evidence type="ECO:0000256" key="2">
    <source>
        <dbReference type="SAM" id="Coils"/>
    </source>
</evidence>
<dbReference type="PANTHER" id="PTHR28638">
    <property type="entry name" value="CELL CYCLE PROGRESSION PROTEIN 1"/>
    <property type="match status" value="1"/>
</dbReference>
<feature type="region of interest" description="Disordered" evidence="3">
    <location>
        <begin position="740"/>
        <end position="770"/>
    </location>
</feature>
<dbReference type="PANTHER" id="PTHR28638:SF2">
    <property type="entry name" value="CELL CYCLE PROGRESSION PROTEIN 1"/>
    <property type="match status" value="1"/>
</dbReference>
<feature type="region of interest" description="Disordered" evidence="3">
    <location>
        <begin position="408"/>
        <end position="427"/>
    </location>
</feature>
<dbReference type="GeneTree" id="ENSGT00940000160497"/>
<accession>A0A8C5M6T0</accession>
<evidence type="ECO:0000313" key="5">
    <source>
        <dbReference type="Ensembl" id="ENSLLEP00000009528.1"/>
    </source>
</evidence>
<keyword evidence="6" id="KW-1185">Reference proteome</keyword>
<feature type="region of interest" description="Disordered" evidence="3">
    <location>
        <begin position="461"/>
        <end position="488"/>
    </location>
</feature>
<feature type="compositionally biased region" description="Polar residues" evidence="3">
    <location>
        <begin position="415"/>
        <end position="424"/>
    </location>
</feature>
<feature type="region of interest" description="Disordered" evidence="3">
    <location>
        <begin position="82"/>
        <end position="225"/>
    </location>
</feature>
<protein>
    <submittedName>
        <fullName evidence="5">Cell cycle progression 1</fullName>
    </submittedName>
</protein>
<evidence type="ECO:0000256" key="1">
    <source>
        <dbReference type="ARBA" id="ARBA00023054"/>
    </source>
</evidence>
<keyword evidence="4" id="KW-0812">Transmembrane</keyword>
<dbReference type="Proteomes" id="UP000694569">
    <property type="component" value="Unplaced"/>
</dbReference>
<dbReference type="Ensembl" id="ENSLLET00000009890.1">
    <property type="protein sequence ID" value="ENSLLEP00000009528.1"/>
    <property type="gene ID" value="ENSLLEG00000006032.1"/>
</dbReference>
<feature type="transmembrane region" description="Helical" evidence="4">
    <location>
        <begin position="232"/>
        <end position="250"/>
    </location>
</feature>
<keyword evidence="4" id="KW-1133">Transmembrane helix</keyword>
<gene>
    <name evidence="5" type="primary">CCPG1</name>
</gene>
<dbReference type="Gene3D" id="1.20.120.20">
    <property type="entry name" value="Apolipoprotein"/>
    <property type="match status" value="1"/>
</dbReference>
<name>A0A8C5M6T0_9ANUR</name>
<evidence type="ECO:0000313" key="6">
    <source>
        <dbReference type="Proteomes" id="UP000694569"/>
    </source>
</evidence>
<feature type="coiled-coil region" evidence="2">
    <location>
        <begin position="319"/>
        <end position="346"/>
    </location>
</feature>
<dbReference type="OrthoDB" id="9935772at2759"/>
<reference evidence="5" key="2">
    <citation type="submission" date="2025-09" db="UniProtKB">
        <authorList>
            <consortium name="Ensembl"/>
        </authorList>
    </citation>
    <scope>IDENTIFICATION</scope>
</reference>
<evidence type="ECO:0000256" key="3">
    <source>
        <dbReference type="SAM" id="MobiDB-lite"/>
    </source>
</evidence>